<dbReference type="RefSeq" id="WP_078356748.1">
    <property type="nucleotide sequence ID" value="NZ_JAAQPD010000012.1"/>
</dbReference>
<proteinExistence type="predicted"/>
<keyword evidence="1" id="KW-0175">Coiled coil</keyword>
<evidence type="ECO:0000313" key="3">
    <source>
        <dbReference type="Proteomes" id="UP000681586"/>
    </source>
</evidence>
<evidence type="ECO:0000256" key="1">
    <source>
        <dbReference type="SAM" id="Coils"/>
    </source>
</evidence>
<accession>A0ABS5MJU3</accession>
<sequence>MIDVKSPFIQSGLSFQIILREPENQEIFDVDDDEIIVNHVSDYLNKALKVISVKDIESELYGLVVRGTNIIGWTKLNNSIKLISKPIETIRVDLTHFNTPQINRDLGFKVDYNLLFQEKNYSSRALYLYEGEILEAIFNKGTFSGFVKTEDIDRAVMINTKVSIKNSTLFYQDSAKNKTIDLSLDEEQFDFNNVNIDMVFLKAKSVRVIIKKKKYWISLSDLIDNEMIDSLESISYENYNELELEQLDIITNFQEERKESKSAIVRLINENINLQKNHKKEEKAQYERLYHNLRNSKLGKIQTKYWSWRNRRKS</sequence>
<organism evidence="2 3">
    <name type="scientific">Mammaliicoccus fleurettii</name>
    <dbReference type="NCBI Taxonomy" id="150056"/>
    <lineage>
        <taxon>Bacteria</taxon>
        <taxon>Bacillati</taxon>
        <taxon>Bacillota</taxon>
        <taxon>Bacilli</taxon>
        <taxon>Bacillales</taxon>
        <taxon>Staphylococcaceae</taxon>
        <taxon>Mammaliicoccus</taxon>
    </lineage>
</organism>
<dbReference type="EMBL" id="JAGXBM010000001">
    <property type="protein sequence ID" value="MBS3696178.1"/>
    <property type="molecule type" value="Genomic_DNA"/>
</dbReference>
<evidence type="ECO:0000313" key="2">
    <source>
        <dbReference type="EMBL" id="MBS3696178.1"/>
    </source>
</evidence>
<keyword evidence="3" id="KW-1185">Reference proteome</keyword>
<dbReference type="GeneID" id="86196180"/>
<protein>
    <submittedName>
        <fullName evidence="2">Uncharacterized protein</fullName>
    </submittedName>
</protein>
<feature type="coiled-coil region" evidence="1">
    <location>
        <begin position="250"/>
        <end position="296"/>
    </location>
</feature>
<name>A0ABS5MJU3_9STAP</name>
<comment type="caution">
    <text evidence="2">The sequence shown here is derived from an EMBL/GenBank/DDBJ whole genome shotgun (WGS) entry which is preliminary data.</text>
</comment>
<gene>
    <name evidence="2" type="ORF">JJQ58_01615</name>
</gene>
<reference evidence="2 3" key="1">
    <citation type="submission" date="2021-05" db="EMBL/GenBank/DDBJ databases">
        <title>Staphylococcus fleurettii isolated from lake water in First Nation community in Manitoba, Canada.</title>
        <authorList>
            <person name="Bashar S."/>
            <person name="Murdock A."/>
            <person name="Patidar R."/>
            <person name="Golding G."/>
            <person name="Farenhorst A."/>
            <person name="Kumar A."/>
        </authorList>
    </citation>
    <scope>NUCLEOTIDE SEQUENCE [LARGE SCALE GENOMIC DNA]</scope>
    <source>
        <strain evidence="2 3">SF002</strain>
    </source>
</reference>
<dbReference type="Proteomes" id="UP000681586">
    <property type="component" value="Unassembled WGS sequence"/>
</dbReference>